<gene>
    <name evidence="1" type="ORF">IPO85_12005</name>
</gene>
<evidence type="ECO:0000313" key="2">
    <source>
        <dbReference type="Proteomes" id="UP000808349"/>
    </source>
</evidence>
<comment type="caution">
    <text evidence="1">The sequence shown here is derived from an EMBL/GenBank/DDBJ whole genome shotgun (WGS) entry which is preliminary data.</text>
</comment>
<organism evidence="1 2">
    <name type="scientific">Candidatus Defluviibacterium haderslevense</name>
    <dbReference type="NCBI Taxonomy" id="2981993"/>
    <lineage>
        <taxon>Bacteria</taxon>
        <taxon>Pseudomonadati</taxon>
        <taxon>Bacteroidota</taxon>
        <taxon>Saprospiria</taxon>
        <taxon>Saprospirales</taxon>
        <taxon>Saprospiraceae</taxon>
        <taxon>Candidatus Defluviibacterium</taxon>
    </lineage>
</organism>
<protein>
    <submittedName>
        <fullName evidence="1">Uncharacterized protein</fullName>
    </submittedName>
</protein>
<dbReference type="Proteomes" id="UP000808349">
    <property type="component" value="Unassembled WGS sequence"/>
</dbReference>
<evidence type="ECO:0000313" key="1">
    <source>
        <dbReference type="EMBL" id="MBK9718213.1"/>
    </source>
</evidence>
<reference evidence="1 2" key="1">
    <citation type="submission" date="2020-10" db="EMBL/GenBank/DDBJ databases">
        <title>Connecting structure to function with the recovery of over 1000 high-quality activated sludge metagenome-assembled genomes encoding full-length rRNA genes using long-read sequencing.</title>
        <authorList>
            <person name="Singleton C.M."/>
            <person name="Petriglieri F."/>
            <person name="Kristensen J.M."/>
            <person name="Kirkegaard R.H."/>
            <person name="Michaelsen T.Y."/>
            <person name="Andersen M.H."/>
            <person name="Karst S.M."/>
            <person name="Dueholm M.S."/>
            <person name="Nielsen P.H."/>
            <person name="Albertsen M."/>
        </authorList>
    </citation>
    <scope>NUCLEOTIDE SEQUENCE [LARGE SCALE GENOMIC DNA]</scope>
    <source>
        <strain evidence="1">Ribe_18-Q3-R11-54_BAT3C.373</strain>
    </source>
</reference>
<accession>A0A9D7XI05</accession>
<dbReference type="AlphaFoldDB" id="A0A9D7XI05"/>
<name>A0A9D7XI05_9BACT</name>
<proteinExistence type="predicted"/>
<dbReference type="EMBL" id="JADKFW010000008">
    <property type="protein sequence ID" value="MBK9718213.1"/>
    <property type="molecule type" value="Genomic_DNA"/>
</dbReference>
<sequence length="64" mass="7401">MDKFKQAKEELYKITHHDHSAGCEQLFCKLHDEDYLGSPVNDTTNSHNCIACNLQDGNLKIYKF</sequence>